<reference evidence="2 3" key="1">
    <citation type="submission" date="2019-02" db="EMBL/GenBank/DDBJ databases">
        <title>Prokaryotic population dynamics and viral predation in marine succession experiment using metagenomics: the confinement effect.</title>
        <authorList>
            <person name="Haro-Moreno J.M."/>
            <person name="Rodriguez-Valera F."/>
            <person name="Lopez-Perez M."/>
        </authorList>
    </citation>
    <scope>NUCLEOTIDE SEQUENCE [LARGE SCALE GENOMIC DNA]</scope>
    <source>
        <strain evidence="2">MED-G158</strain>
    </source>
</reference>
<sequence>MDSEDLLSQLADIHLPAEVSYWPPAPGWWVLAILLLIGLVYLAYKLRIQAQHRKICQYALAELDRCMAEYATADSSDPDANLLRYVNAVNSVLRRVALVHFPNTDVAGLGGQAWVDFIRQKGDSSLLNEQIAAVLSRGRFQTRVEVDSQALYELGQSWINSLYQHNHRTTHEAVPLEGSTK</sequence>
<keyword evidence="1" id="KW-0812">Transmembrane</keyword>
<dbReference type="InterPro" id="IPR025489">
    <property type="entry name" value="DUF4381"/>
</dbReference>
<proteinExistence type="predicted"/>
<dbReference type="Proteomes" id="UP000320404">
    <property type="component" value="Unassembled WGS sequence"/>
</dbReference>
<protein>
    <submittedName>
        <fullName evidence="2">DUF4381 domain-containing protein</fullName>
    </submittedName>
</protein>
<feature type="transmembrane region" description="Helical" evidence="1">
    <location>
        <begin position="26"/>
        <end position="44"/>
    </location>
</feature>
<name>A0A520RYT2_9GAMM</name>
<evidence type="ECO:0000313" key="2">
    <source>
        <dbReference type="EMBL" id="RZO75347.1"/>
    </source>
</evidence>
<dbReference type="AlphaFoldDB" id="A0A520RYT2"/>
<gene>
    <name evidence="2" type="ORF">EVA69_04370</name>
</gene>
<keyword evidence="1" id="KW-0472">Membrane</keyword>
<evidence type="ECO:0000256" key="1">
    <source>
        <dbReference type="SAM" id="Phobius"/>
    </source>
</evidence>
<accession>A0A520RYT2</accession>
<comment type="caution">
    <text evidence="2">The sequence shown here is derived from an EMBL/GenBank/DDBJ whole genome shotgun (WGS) entry which is preliminary data.</text>
</comment>
<dbReference type="Pfam" id="PF14316">
    <property type="entry name" value="DUF4381"/>
    <property type="match status" value="1"/>
</dbReference>
<dbReference type="EMBL" id="SHAH01000059">
    <property type="protein sequence ID" value="RZO75347.1"/>
    <property type="molecule type" value="Genomic_DNA"/>
</dbReference>
<evidence type="ECO:0000313" key="3">
    <source>
        <dbReference type="Proteomes" id="UP000320404"/>
    </source>
</evidence>
<organism evidence="2 3">
    <name type="scientific">OM182 bacterium</name>
    <dbReference type="NCBI Taxonomy" id="2510334"/>
    <lineage>
        <taxon>Bacteria</taxon>
        <taxon>Pseudomonadati</taxon>
        <taxon>Pseudomonadota</taxon>
        <taxon>Gammaproteobacteria</taxon>
        <taxon>OMG group</taxon>
        <taxon>OM182 clade</taxon>
    </lineage>
</organism>
<keyword evidence="1" id="KW-1133">Transmembrane helix</keyword>